<dbReference type="PANTHER" id="PTHR32114">
    <property type="entry name" value="ABC TRANSPORTER ABCH.3"/>
    <property type="match status" value="1"/>
</dbReference>
<organism evidence="3 4">
    <name type="scientific">Parasutterella muris</name>
    <dbReference type="NCBI Taxonomy" id="2565572"/>
    <lineage>
        <taxon>Bacteria</taxon>
        <taxon>Pseudomonadati</taxon>
        <taxon>Pseudomonadota</taxon>
        <taxon>Betaproteobacteria</taxon>
        <taxon>Burkholderiales</taxon>
        <taxon>Sutterellaceae</taxon>
        <taxon>Parasutterella</taxon>
    </lineage>
</organism>
<evidence type="ECO:0000259" key="2">
    <source>
        <dbReference type="Pfam" id="PF13476"/>
    </source>
</evidence>
<dbReference type="EMBL" id="WSRP01000016">
    <property type="protein sequence ID" value="MVX56820.1"/>
    <property type="molecule type" value="Genomic_DNA"/>
</dbReference>
<comment type="caution">
    <text evidence="3">The sequence shown here is derived from an EMBL/GenBank/DDBJ whole genome shotgun (WGS) entry which is preliminary data.</text>
</comment>
<keyword evidence="1" id="KW-0175">Coiled coil</keyword>
<sequence length="651" mass="72280">MKFGELKIKNFLIIGEATVSLANRGLLLIEGQNDDDESANSNGAGKSSLVDALCWCLFGVTARGVSGDAVINKKAKKECVVGVEVWTEDLNCYYIERGRKSKRLGNNLIVQHVVIDGLDVGGSCELTKTTVSETQKVVNGILGCSYEVFTSSIYAAQEKMPDLPSLTDKMLKTLIEEAAGIDRLQKASEIAKDMCGKAHDQVESIQTKIGFADKTLSASEENIKHLQEQDEDFVKKQQSKIAELTAEKNAIEAEIAKIALLSKSETDTLEDRANQIREHLKNYSTLEAQSRKLQNDFNLEQNKCVMLKSDIEKTKKKVEGLKQETTNLDSKIGTRCGECGKIYQAEDLSTAKKAIESQIAKTNEELMSQMREFMAQVEQAKQFAKNVAEFKKKLPDVTALATELSTIENKFKKNQNSVFEIRSKKERAELIQKNILECEKTLNEESPYKKFLAEETEKISEGVKEKAQLEQQLLEAQEAEKVAESVQQLYSVKGIRAHILDTITPYLNERTAFYLNTLSDGEITATWQTLTKTAKGDFREKFSIEVQSVKGATCFAGLSGGEKRKVRIATSMALQDLVTSRAENPIGLYIADEVDHAIDASGLERLMTILDAKAKEHGTALVISHNSLRDWIDNTITVVKKDGTSSLVESK</sequence>
<accession>A0A6L6YGK9</accession>
<dbReference type="InterPro" id="IPR027417">
    <property type="entry name" value="P-loop_NTPase"/>
</dbReference>
<dbReference type="Gene3D" id="3.40.50.300">
    <property type="entry name" value="P-loop containing nucleotide triphosphate hydrolases"/>
    <property type="match status" value="2"/>
</dbReference>
<feature type="domain" description="Rad50/SbcC-type AAA" evidence="2">
    <location>
        <begin position="5"/>
        <end position="255"/>
    </location>
</feature>
<dbReference type="Proteomes" id="UP000472580">
    <property type="component" value="Unassembled WGS sequence"/>
</dbReference>
<protein>
    <submittedName>
        <fullName evidence="3">Recombinase RecF</fullName>
    </submittedName>
</protein>
<name>A0A6L6YGK9_9BURK</name>
<gene>
    <name evidence="3" type="ORF">E5987_06300</name>
</gene>
<evidence type="ECO:0000313" key="3">
    <source>
        <dbReference type="EMBL" id="MVX56820.1"/>
    </source>
</evidence>
<dbReference type="RefSeq" id="WP_160335251.1">
    <property type="nucleotide sequence ID" value="NZ_WSRP01000016.1"/>
</dbReference>
<feature type="coiled-coil region" evidence="1">
    <location>
        <begin position="452"/>
        <end position="489"/>
    </location>
</feature>
<dbReference type="Pfam" id="PF13476">
    <property type="entry name" value="AAA_23"/>
    <property type="match status" value="1"/>
</dbReference>
<feature type="coiled-coil region" evidence="1">
    <location>
        <begin position="234"/>
        <end position="383"/>
    </location>
</feature>
<dbReference type="OrthoDB" id="9795626at2"/>
<dbReference type="PANTHER" id="PTHR32114:SF2">
    <property type="entry name" value="ABC TRANSPORTER ABCH.3"/>
    <property type="match status" value="1"/>
</dbReference>
<proteinExistence type="predicted"/>
<keyword evidence="4" id="KW-1185">Reference proteome</keyword>
<reference evidence="3 4" key="1">
    <citation type="submission" date="2019-12" db="EMBL/GenBank/DDBJ databases">
        <title>Microbes associate with the intestines of laboratory mice.</title>
        <authorList>
            <person name="Navarre W."/>
            <person name="Wong E."/>
        </authorList>
    </citation>
    <scope>NUCLEOTIDE SEQUENCE [LARGE SCALE GENOMIC DNA]</scope>
    <source>
        <strain evidence="3 4">NM82_D38</strain>
    </source>
</reference>
<evidence type="ECO:0000256" key="1">
    <source>
        <dbReference type="SAM" id="Coils"/>
    </source>
</evidence>
<dbReference type="SUPFAM" id="SSF52540">
    <property type="entry name" value="P-loop containing nucleoside triphosphate hydrolases"/>
    <property type="match status" value="1"/>
</dbReference>
<dbReference type="AlphaFoldDB" id="A0A6L6YGK9"/>
<evidence type="ECO:0000313" key="4">
    <source>
        <dbReference type="Proteomes" id="UP000472580"/>
    </source>
</evidence>
<dbReference type="InterPro" id="IPR038729">
    <property type="entry name" value="Rad50/SbcC_AAA"/>
</dbReference>